<evidence type="ECO:0000313" key="3">
    <source>
        <dbReference type="Proteomes" id="UP000269265"/>
    </source>
</evidence>
<protein>
    <submittedName>
        <fullName evidence="2">BLUF domain-containing protein</fullName>
    </submittedName>
</protein>
<accession>A0A426V6G7</accession>
<gene>
    <name evidence="2" type="ORF">EIP75_20655</name>
</gene>
<dbReference type="Proteomes" id="UP000269265">
    <property type="component" value="Unassembled WGS sequence"/>
</dbReference>
<comment type="caution">
    <text evidence="2">The sequence shown here is derived from an EMBL/GenBank/DDBJ whole genome shotgun (WGS) entry which is preliminary data.</text>
</comment>
<dbReference type="AlphaFoldDB" id="A0A426V6G7"/>
<organism evidence="2 3">
    <name type="scientific">Aquabacterium soli</name>
    <dbReference type="NCBI Taxonomy" id="2493092"/>
    <lineage>
        <taxon>Bacteria</taxon>
        <taxon>Pseudomonadati</taxon>
        <taxon>Pseudomonadota</taxon>
        <taxon>Betaproteobacteria</taxon>
        <taxon>Burkholderiales</taxon>
        <taxon>Aquabacterium</taxon>
    </lineage>
</organism>
<feature type="domain" description="BLUF" evidence="1">
    <location>
        <begin position="13"/>
        <end position="104"/>
    </location>
</feature>
<sequence length="149" mass="17351">MNAAWRRFRTMPLKRLIYVSQAAAAMSAPDLQRLQSLSERNNRRQDITGALGFTGRYFIQCIEGRAEPIDTLMRRIAADTRHTAVLELCTVDADRRLFDQWSMRYFDSHALDDDVHQVHQAGQRDPARAQWLIDRMTEFLQPGHSLHRL</sequence>
<dbReference type="InterPro" id="IPR007024">
    <property type="entry name" value="BLUF_domain"/>
</dbReference>
<evidence type="ECO:0000313" key="2">
    <source>
        <dbReference type="EMBL" id="RRS02482.1"/>
    </source>
</evidence>
<dbReference type="PROSITE" id="PS50925">
    <property type="entry name" value="BLUF"/>
    <property type="match status" value="1"/>
</dbReference>
<dbReference type="Gene3D" id="3.30.70.100">
    <property type="match status" value="1"/>
</dbReference>
<dbReference type="SMART" id="SM01034">
    <property type="entry name" value="BLUF"/>
    <property type="match status" value="1"/>
</dbReference>
<name>A0A426V6G7_9BURK</name>
<evidence type="ECO:0000259" key="1">
    <source>
        <dbReference type="PROSITE" id="PS50925"/>
    </source>
</evidence>
<dbReference type="SUPFAM" id="SSF54975">
    <property type="entry name" value="Acylphosphatase/BLUF domain-like"/>
    <property type="match status" value="1"/>
</dbReference>
<dbReference type="GO" id="GO:0071949">
    <property type="term" value="F:FAD binding"/>
    <property type="evidence" value="ECO:0007669"/>
    <property type="project" value="InterPro"/>
</dbReference>
<dbReference type="Pfam" id="PF04940">
    <property type="entry name" value="BLUF"/>
    <property type="match status" value="1"/>
</dbReference>
<dbReference type="EMBL" id="RSED01000022">
    <property type="protein sequence ID" value="RRS02482.1"/>
    <property type="molecule type" value="Genomic_DNA"/>
</dbReference>
<keyword evidence="3" id="KW-1185">Reference proteome</keyword>
<dbReference type="InterPro" id="IPR036046">
    <property type="entry name" value="Acylphosphatase-like_dom_sf"/>
</dbReference>
<proteinExistence type="predicted"/>
<dbReference type="GO" id="GO:0009882">
    <property type="term" value="F:blue light photoreceptor activity"/>
    <property type="evidence" value="ECO:0007669"/>
    <property type="project" value="InterPro"/>
</dbReference>
<reference evidence="2 3" key="1">
    <citation type="submission" date="2018-12" db="EMBL/GenBank/DDBJ databases">
        <title>The whole draft genome of Aquabacterium sp. SJQ9.</title>
        <authorList>
            <person name="Sun L."/>
            <person name="Gao X."/>
            <person name="Chen W."/>
            <person name="Huang K."/>
        </authorList>
    </citation>
    <scope>NUCLEOTIDE SEQUENCE [LARGE SCALE GENOMIC DNA]</scope>
    <source>
        <strain evidence="2 3">SJQ9</strain>
    </source>
</reference>